<feature type="site" description="Increases basicity of active site His" evidence="5">
    <location>
        <position position="141"/>
    </location>
</feature>
<evidence type="ECO:0000259" key="7">
    <source>
        <dbReference type="Pfam" id="PF17836"/>
    </source>
</evidence>
<dbReference type="InterPro" id="IPR001451">
    <property type="entry name" value="Hexapep"/>
</dbReference>
<dbReference type="Gene3D" id="2.160.10.10">
    <property type="entry name" value="Hexapeptide repeat proteins"/>
    <property type="match status" value="1"/>
</dbReference>
<feature type="domain" description="PglD N-terminal" evidence="7">
    <location>
        <begin position="5"/>
        <end position="82"/>
    </location>
</feature>
<reference evidence="9" key="1">
    <citation type="submission" date="2016-03" db="EMBL/GenBank/DDBJ databases">
        <authorList>
            <person name="Heylen K."/>
            <person name="De Vos P."/>
            <person name="Vekeman B."/>
        </authorList>
    </citation>
    <scope>NUCLEOTIDE SEQUENCE [LARGE SCALE GENOMIC DNA]</scope>
    <source>
        <strain evidence="9">R-45383</strain>
    </source>
</reference>
<dbReference type="Pfam" id="PF17836">
    <property type="entry name" value="PglD_N"/>
    <property type="match status" value="1"/>
</dbReference>
<dbReference type="InterPro" id="IPR011004">
    <property type="entry name" value="Trimer_LpxA-like_sf"/>
</dbReference>
<keyword evidence="3" id="KW-0677">Repeat</keyword>
<dbReference type="EMBL" id="LUUK01000194">
    <property type="protein sequence ID" value="OAI15258.1"/>
    <property type="molecule type" value="Genomic_DNA"/>
</dbReference>
<evidence type="ECO:0000256" key="6">
    <source>
        <dbReference type="PIRSR" id="PIRSR620019-2"/>
    </source>
</evidence>
<dbReference type="RefSeq" id="WP_064030692.1">
    <property type="nucleotide sequence ID" value="NZ_LUUK01000194.1"/>
</dbReference>
<organism evidence="8 9">
    <name type="scientific">Methylomonas koyamae</name>
    <dbReference type="NCBI Taxonomy" id="702114"/>
    <lineage>
        <taxon>Bacteria</taxon>
        <taxon>Pseudomonadati</taxon>
        <taxon>Pseudomonadota</taxon>
        <taxon>Gammaproteobacteria</taxon>
        <taxon>Methylococcales</taxon>
        <taxon>Methylococcaceae</taxon>
        <taxon>Methylomonas</taxon>
    </lineage>
</organism>
<feature type="binding site" evidence="6">
    <location>
        <position position="149"/>
    </location>
    <ligand>
        <name>acetyl-CoA</name>
        <dbReference type="ChEBI" id="CHEBI:57288"/>
    </ligand>
</feature>
<evidence type="ECO:0000256" key="4">
    <source>
        <dbReference type="ARBA" id="ARBA00023315"/>
    </source>
</evidence>
<dbReference type="SUPFAM" id="SSF51161">
    <property type="entry name" value="Trimeric LpxA-like enzymes"/>
    <property type="match status" value="1"/>
</dbReference>
<dbReference type="PANTHER" id="PTHR43300">
    <property type="entry name" value="ACETYLTRANSFERASE"/>
    <property type="match status" value="1"/>
</dbReference>
<dbReference type="InterPro" id="IPR018357">
    <property type="entry name" value="Hexapep_transf_CS"/>
</dbReference>
<accession>A0A177NB32</accession>
<dbReference type="GO" id="GO:0016746">
    <property type="term" value="F:acyltransferase activity"/>
    <property type="evidence" value="ECO:0007669"/>
    <property type="project" value="UniProtKB-KW"/>
</dbReference>
<keyword evidence="9" id="KW-1185">Reference proteome</keyword>
<dbReference type="CDD" id="cd03360">
    <property type="entry name" value="LbH_AT_putative"/>
    <property type="match status" value="1"/>
</dbReference>
<keyword evidence="4" id="KW-0012">Acyltransferase</keyword>
<keyword evidence="2 8" id="KW-0808">Transferase</keyword>
<evidence type="ECO:0000256" key="3">
    <source>
        <dbReference type="ARBA" id="ARBA00022737"/>
    </source>
</evidence>
<evidence type="ECO:0000313" key="8">
    <source>
        <dbReference type="EMBL" id="OAI15258.1"/>
    </source>
</evidence>
<dbReference type="Proteomes" id="UP000077628">
    <property type="component" value="Unassembled WGS sequence"/>
</dbReference>
<name>A0A177NB32_9GAMM</name>
<gene>
    <name evidence="8" type="ORF">A1355_11005</name>
</gene>
<comment type="caution">
    <text evidence="8">The sequence shown here is derived from an EMBL/GenBank/DDBJ whole genome shotgun (WGS) entry which is preliminary data.</text>
</comment>
<proteinExistence type="inferred from homology"/>
<feature type="active site" description="Proton acceptor" evidence="5">
    <location>
        <position position="140"/>
    </location>
</feature>
<evidence type="ECO:0000256" key="5">
    <source>
        <dbReference type="PIRSR" id="PIRSR620019-1"/>
    </source>
</evidence>
<evidence type="ECO:0000256" key="1">
    <source>
        <dbReference type="ARBA" id="ARBA00007274"/>
    </source>
</evidence>
<dbReference type="Pfam" id="PF00132">
    <property type="entry name" value="Hexapep"/>
    <property type="match status" value="2"/>
</dbReference>
<dbReference type="AlphaFoldDB" id="A0A177NB32"/>
<dbReference type="PANTHER" id="PTHR43300:SF7">
    <property type="entry name" value="UDP-N-ACETYLBACILLOSAMINE N-ACETYLTRANSFERASE"/>
    <property type="match status" value="1"/>
</dbReference>
<dbReference type="STRING" id="702114.A1355_11005"/>
<sequence>MKLPVIMLGSGGHAKVLLDILRRLEVDILGVADPAKRQGDSWLDLPVLGGDEVVADYGSENIALINGLGSLPRDPGTRSRLFETFAERGYRFGHVVDPTCFLAGSVELAAGVQIMAGAIIQAGTHIAENTIVNSGAIVEHDCVIGRHVHVAPGAVLSGGVEIGDRTHVGAGAVVIQGIRVGAGSVIGAGSVVTRDVAVRQIVYPARSQLKDIES</sequence>
<dbReference type="PROSITE" id="PS00101">
    <property type="entry name" value="HEXAPEP_TRANSFERASES"/>
    <property type="match status" value="1"/>
</dbReference>
<dbReference type="InterPro" id="IPR020019">
    <property type="entry name" value="AcTrfase_PglD-like"/>
</dbReference>
<dbReference type="NCBIfam" id="TIGR03570">
    <property type="entry name" value="NeuD_NnaD"/>
    <property type="match status" value="1"/>
</dbReference>
<dbReference type="InterPro" id="IPR041561">
    <property type="entry name" value="PglD_N"/>
</dbReference>
<evidence type="ECO:0000256" key="2">
    <source>
        <dbReference type="ARBA" id="ARBA00022679"/>
    </source>
</evidence>
<dbReference type="InterPro" id="IPR050179">
    <property type="entry name" value="Trans_hexapeptide_repeat"/>
</dbReference>
<dbReference type="OrthoDB" id="9794407at2"/>
<evidence type="ECO:0000313" key="9">
    <source>
        <dbReference type="Proteomes" id="UP000077628"/>
    </source>
</evidence>
<dbReference type="Gene3D" id="3.40.50.20">
    <property type="match status" value="1"/>
</dbReference>
<protein>
    <submittedName>
        <fullName evidence="8">Sugar acetyltransferase</fullName>
    </submittedName>
</protein>
<comment type="similarity">
    <text evidence="1">Belongs to the transferase hexapeptide repeat family.</text>
</comment>